<dbReference type="OrthoDB" id="8063753at2759"/>
<reference evidence="1" key="1">
    <citation type="submission" date="2013-07" db="EMBL/GenBank/DDBJ databases">
        <authorList>
            <person name="Geib S."/>
        </authorList>
    </citation>
    <scope>NUCLEOTIDE SEQUENCE</scope>
</reference>
<evidence type="ECO:0000313" key="1">
    <source>
        <dbReference type="EMBL" id="JAC05053.1"/>
    </source>
</evidence>
<accession>W8C086</accession>
<feature type="non-terminal residue" evidence="1">
    <location>
        <position position="115"/>
    </location>
</feature>
<proteinExistence type="evidence at transcript level"/>
<name>W8C086_CERCA</name>
<sequence>FTSFITKFISKNNSLFQIREMKLFIAVLLALCALAYSYPNPGTEMSEQQETLDTVNTPLVFDVNGGHQREARGFGGGCCGGGRGGYGGFGGGGRGGYGGFGGGGRGGYGGGFPGG</sequence>
<reference evidence="1" key="2">
    <citation type="journal article" date="2014" name="BMC Genomics">
        <title>A genomic perspective to assessing quality of mass-reared SIT flies used in Mediterranean fruit fly (Ceratitis capitata) eradication in California.</title>
        <authorList>
            <person name="Calla B."/>
            <person name="Hall B."/>
            <person name="Hou S."/>
            <person name="Geib S.M."/>
        </authorList>
    </citation>
    <scope>NUCLEOTIDE SEQUENCE</scope>
</reference>
<feature type="non-terminal residue" evidence="1">
    <location>
        <position position="1"/>
    </location>
</feature>
<dbReference type="AlphaFoldDB" id="W8C086"/>
<organism evidence="1">
    <name type="scientific">Ceratitis capitata</name>
    <name type="common">Mediterranean fruit fly</name>
    <name type="synonym">Tephritis capitata</name>
    <dbReference type="NCBI Taxonomy" id="7213"/>
    <lineage>
        <taxon>Eukaryota</taxon>
        <taxon>Metazoa</taxon>
        <taxon>Ecdysozoa</taxon>
        <taxon>Arthropoda</taxon>
        <taxon>Hexapoda</taxon>
        <taxon>Insecta</taxon>
        <taxon>Pterygota</taxon>
        <taxon>Neoptera</taxon>
        <taxon>Endopterygota</taxon>
        <taxon>Diptera</taxon>
        <taxon>Brachycera</taxon>
        <taxon>Muscomorpha</taxon>
        <taxon>Tephritoidea</taxon>
        <taxon>Tephritidae</taxon>
        <taxon>Ceratitis</taxon>
        <taxon>Ceratitis</taxon>
    </lineage>
</organism>
<protein>
    <submittedName>
        <fullName evidence="1">Uncharacterized protein</fullName>
    </submittedName>
</protein>
<dbReference type="EMBL" id="GAMC01001503">
    <property type="protein sequence ID" value="JAC05053.1"/>
    <property type="molecule type" value="mRNA"/>
</dbReference>